<dbReference type="InterPro" id="IPR011990">
    <property type="entry name" value="TPR-like_helical_dom_sf"/>
</dbReference>
<reference evidence="1 2" key="2">
    <citation type="submission" date="2020-05" db="EMBL/GenBank/DDBJ databases">
        <authorList>
            <person name="Khan S.A."/>
            <person name="Jeon C.O."/>
            <person name="Chun B.H."/>
        </authorList>
    </citation>
    <scope>NUCLEOTIDE SEQUENCE [LARGE SCALE GENOMIC DNA]</scope>
    <source>
        <strain evidence="1 2">H242</strain>
    </source>
</reference>
<accession>A0ABX6P4L3</accession>
<gene>
    <name evidence="1" type="ORF">HK414_19990</name>
</gene>
<dbReference type="SUPFAM" id="SSF48452">
    <property type="entry name" value="TPR-like"/>
    <property type="match status" value="1"/>
</dbReference>
<name>A0ABX6P4L3_9BURK</name>
<dbReference type="Gene3D" id="1.25.40.10">
    <property type="entry name" value="Tetratricopeptide repeat domain"/>
    <property type="match status" value="1"/>
</dbReference>
<sequence>MVNGYDYATGTITLRSGLQLQQRMSFTAFERTWLQGGYWGMVVLPPGRIAATATEEKWLEALLGLARGGDAEATVQAYAAALQRWPDSLPAAIGLANHLHARGALGEAAGVLRTAMQKHPQSVIVLNNLAQTLSDLGRHAEALALLDRAAEAQSPFASEVRATRQLVESRMR</sequence>
<organism evidence="1 2">
    <name type="scientific">Ramlibacter terrae</name>
    <dbReference type="NCBI Taxonomy" id="2732511"/>
    <lineage>
        <taxon>Bacteria</taxon>
        <taxon>Pseudomonadati</taxon>
        <taxon>Pseudomonadota</taxon>
        <taxon>Betaproteobacteria</taxon>
        <taxon>Burkholderiales</taxon>
        <taxon>Comamonadaceae</taxon>
        <taxon>Ramlibacter</taxon>
    </lineage>
</organism>
<dbReference type="Pfam" id="PF14559">
    <property type="entry name" value="TPR_19"/>
    <property type="match status" value="1"/>
</dbReference>
<reference evidence="1 2" key="1">
    <citation type="submission" date="2020-05" db="EMBL/GenBank/DDBJ databases">
        <title>Ramlibacter rhizophilus sp. nov., isolated from rhizosphere soil of national flower Mugunghwa from South Korea.</title>
        <authorList>
            <person name="Zheng-Fei Y."/>
            <person name="Huan T."/>
        </authorList>
    </citation>
    <scope>NUCLEOTIDE SEQUENCE [LARGE SCALE GENOMIC DNA]</scope>
    <source>
        <strain evidence="1 2">H242</strain>
    </source>
</reference>
<evidence type="ECO:0000313" key="1">
    <source>
        <dbReference type="EMBL" id="QJW85008.1"/>
    </source>
</evidence>
<dbReference type="Proteomes" id="UP000500826">
    <property type="component" value="Chromosome"/>
</dbReference>
<dbReference type="EMBL" id="CP053418">
    <property type="protein sequence ID" value="QJW85008.1"/>
    <property type="molecule type" value="Genomic_DNA"/>
</dbReference>
<keyword evidence="2" id="KW-1185">Reference proteome</keyword>
<proteinExistence type="predicted"/>
<protein>
    <submittedName>
        <fullName evidence="1">Tetratricopeptide repeat protein</fullName>
    </submittedName>
</protein>
<evidence type="ECO:0000313" key="2">
    <source>
        <dbReference type="Proteomes" id="UP000500826"/>
    </source>
</evidence>